<feature type="transmembrane region" description="Helical" evidence="7">
    <location>
        <begin position="780"/>
        <end position="801"/>
    </location>
</feature>
<evidence type="ECO:0000256" key="7">
    <source>
        <dbReference type="SAM" id="Phobius"/>
    </source>
</evidence>
<feature type="transmembrane region" description="Helical" evidence="7">
    <location>
        <begin position="149"/>
        <end position="173"/>
    </location>
</feature>
<evidence type="ECO:0000256" key="2">
    <source>
        <dbReference type="ARBA" id="ARBA00006434"/>
    </source>
</evidence>
<dbReference type="GO" id="GO:0005886">
    <property type="term" value="C:plasma membrane"/>
    <property type="evidence" value="ECO:0007669"/>
    <property type="project" value="TreeGrafter"/>
</dbReference>
<keyword evidence="6 7" id="KW-0472">Membrane</keyword>
<organism evidence="9 10">
    <name type="scientific">Hypsibius exemplaris</name>
    <name type="common">Freshwater tardigrade</name>
    <dbReference type="NCBI Taxonomy" id="2072580"/>
    <lineage>
        <taxon>Eukaryota</taxon>
        <taxon>Metazoa</taxon>
        <taxon>Ecdysozoa</taxon>
        <taxon>Tardigrada</taxon>
        <taxon>Eutardigrada</taxon>
        <taxon>Parachela</taxon>
        <taxon>Hypsibioidea</taxon>
        <taxon>Hypsibiidae</taxon>
        <taxon>Hypsibius</taxon>
    </lineage>
</organism>
<feature type="transmembrane region" description="Helical" evidence="7">
    <location>
        <begin position="303"/>
        <end position="320"/>
    </location>
</feature>
<dbReference type="PANTHER" id="PTHR46154:SF4">
    <property type="entry name" value="UREA ACTIVE TRANSPORTER"/>
    <property type="match status" value="1"/>
</dbReference>
<evidence type="ECO:0000256" key="1">
    <source>
        <dbReference type="ARBA" id="ARBA00004141"/>
    </source>
</evidence>
<feature type="transmembrane region" description="Helical" evidence="7">
    <location>
        <begin position="272"/>
        <end position="296"/>
    </location>
</feature>
<protein>
    <submittedName>
        <fullName evidence="9">Urea-proton symporter DUR3</fullName>
    </submittedName>
</protein>
<dbReference type="CDD" id="cd11476">
    <property type="entry name" value="SLC5sbd_DUR3"/>
    <property type="match status" value="1"/>
</dbReference>
<feature type="transmembrane region" description="Helical" evidence="7">
    <location>
        <begin position="113"/>
        <end position="137"/>
    </location>
</feature>
<dbReference type="PANTHER" id="PTHR46154">
    <property type="match status" value="1"/>
</dbReference>
<feature type="transmembrane region" description="Helical" evidence="7">
    <location>
        <begin position="745"/>
        <end position="768"/>
    </location>
</feature>
<dbReference type="GO" id="GO:0015204">
    <property type="term" value="F:urea transmembrane transporter activity"/>
    <property type="evidence" value="ECO:0007669"/>
    <property type="project" value="InterPro"/>
</dbReference>
<feature type="transmembrane region" description="Helical" evidence="7">
    <location>
        <begin position="567"/>
        <end position="589"/>
    </location>
</feature>
<comment type="similarity">
    <text evidence="2">Belongs to the sodium:solute symporter (SSF) (TC 2.A.21) family.</text>
</comment>
<dbReference type="EMBL" id="MTYJ01000031">
    <property type="protein sequence ID" value="OQV20353.1"/>
    <property type="molecule type" value="Genomic_DNA"/>
</dbReference>
<comment type="caution">
    <text evidence="9">The sequence shown here is derived from an EMBL/GenBank/DDBJ whole genome shotgun (WGS) entry which is preliminary data.</text>
</comment>
<comment type="subcellular location">
    <subcellularLocation>
        <location evidence="1">Membrane</location>
        <topology evidence="1">Multi-pass membrane protein</topology>
    </subcellularLocation>
</comment>
<dbReference type="AlphaFoldDB" id="A0A1W0WYT9"/>
<dbReference type="Pfam" id="PF00474">
    <property type="entry name" value="SSF"/>
    <property type="match status" value="1"/>
</dbReference>
<evidence type="ECO:0000256" key="5">
    <source>
        <dbReference type="ARBA" id="ARBA00022989"/>
    </source>
</evidence>
<keyword evidence="5 7" id="KW-1133">Transmembrane helix</keyword>
<reference evidence="10" key="1">
    <citation type="submission" date="2017-01" db="EMBL/GenBank/DDBJ databases">
        <title>Comparative genomics of anhydrobiosis in the tardigrade Hypsibius dujardini.</title>
        <authorList>
            <person name="Yoshida Y."/>
            <person name="Koutsovoulos G."/>
            <person name="Laetsch D."/>
            <person name="Stevens L."/>
            <person name="Kumar S."/>
            <person name="Horikawa D."/>
            <person name="Ishino K."/>
            <person name="Komine S."/>
            <person name="Tomita M."/>
            <person name="Blaxter M."/>
            <person name="Arakawa K."/>
        </authorList>
    </citation>
    <scope>NUCLEOTIDE SEQUENCE [LARGE SCALE GENOMIC DNA]</scope>
    <source>
        <strain evidence="10">Z151</strain>
    </source>
</reference>
<feature type="transmembrane region" description="Helical" evidence="7">
    <location>
        <begin position="356"/>
        <end position="378"/>
    </location>
</feature>
<sequence length="843" mass="90592">MRGLVFACLLVSTGSAVDNKTLINPLSAVTTPPALSAAHNGMTVPAVASMTTLSPAQKALLDTCLKPFSGTNTTCFYRSQKCANSSRRLPYATGPDNATVVDTAAAFAPSTELWAGLLVFLGILVGAISLAQVFMLIRKRVYKDKDSIASAFDGGGSISGGLTASTIVAQWTWAATLLQSSNVASKYGVSGAFWYASGATIQILLFAMLASQLRVRAPGAKTFLRVIHARFGPKTHIVYVVFAFATNLIVTAMLMTGGAAVANALIKNCPVVLASVMVAAIVACHTLIGGMGALFYVSYCCSAIILVVILYFLTQVFYVGSLTHPGMGSMESVYNAISCLNTPDKYGNKDHSYNTFFSQSGLIFGIINIVGNFGTVFVDQSYWQIAIASKPRQVVYGYLLGGLVWFAVPFGMATSMGLGYQAMSSQAGRPLLTDDDAGRGLVPAIVAQELLGTQGAFLVLVVVILAVVSTASAEVMAVTSIIVHDLYQIYFKPFRRDNDTNCCVLCGKARGRMANPVDKCECISKTKCKDCYYDDVTRTQRKHTVPPDFKCAIHGDYRRYMEVMDRLKNWCLILCSFALIPLTILLDVLSIQLGWLYGSMGVVVGSAVIPISLSVCWTRLTAEGMIAGAVGGCVAALATWLGLAARNPNGLSASTFYQNTGEDFAMLGGNLVAILGGGLICVIVSYMTEPQMDIHEIWSFTYDIDNPLYPWAEMYQTELGLTDGNKLDNRPTFQSVYSTFKTTSWLAIIVSVSLSIIMVILWPAGMIGGNVFSLSTFTNWINLVTAWTTLAVVFIILAPAVEEVRAAYGAYRTMKMYVDDMASGQQLPTADVGMEKFPDVVTP</sequence>
<evidence type="ECO:0000256" key="6">
    <source>
        <dbReference type="ARBA" id="ARBA00023136"/>
    </source>
</evidence>
<feature type="transmembrane region" description="Helical" evidence="7">
    <location>
        <begin position="236"/>
        <end position="266"/>
    </location>
</feature>
<dbReference type="Proteomes" id="UP000192578">
    <property type="component" value="Unassembled WGS sequence"/>
</dbReference>
<dbReference type="InterPro" id="IPR001734">
    <property type="entry name" value="Na/solute_symporter"/>
</dbReference>
<evidence type="ECO:0000256" key="4">
    <source>
        <dbReference type="ARBA" id="ARBA00022692"/>
    </source>
</evidence>
<dbReference type="OrthoDB" id="10049971at2759"/>
<keyword evidence="8" id="KW-0732">Signal</keyword>
<feature type="signal peptide" evidence="8">
    <location>
        <begin position="1"/>
        <end position="16"/>
    </location>
</feature>
<evidence type="ECO:0000256" key="8">
    <source>
        <dbReference type="SAM" id="SignalP"/>
    </source>
</evidence>
<dbReference type="PROSITE" id="PS50283">
    <property type="entry name" value="NA_SOLUT_SYMP_3"/>
    <property type="match status" value="1"/>
</dbReference>
<proteinExistence type="inferred from homology"/>
<feature type="transmembrane region" description="Helical" evidence="7">
    <location>
        <begin position="456"/>
        <end position="487"/>
    </location>
</feature>
<name>A0A1W0WYT9_HYPEX</name>
<evidence type="ECO:0000313" key="10">
    <source>
        <dbReference type="Proteomes" id="UP000192578"/>
    </source>
</evidence>
<dbReference type="Gene3D" id="1.20.1730.10">
    <property type="entry name" value="Sodium/glucose cotransporter"/>
    <property type="match status" value="1"/>
</dbReference>
<evidence type="ECO:0000313" key="9">
    <source>
        <dbReference type="EMBL" id="OQV20353.1"/>
    </source>
</evidence>
<dbReference type="InterPro" id="IPR031155">
    <property type="entry name" value="DUR"/>
</dbReference>
<keyword evidence="3" id="KW-0813">Transport</keyword>
<feature type="chain" id="PRO_5012845442" evidence="8">
    <location>
        <begin position="17"/>
        <end position="843"/>
    </location>
</feature>
<feature type="transmembrane region" description="Helical" evidence="7">
    <location>
        <begin position="595"/>
        <end position="617"/>
    </location>
</feature>
<feature type="transmembrane region" description="Helical" evidence="7">
    <location>
        <begin position="624"/>
        <end position="644"/>
    </location>
</feature>
<gene>
    <name evidence="9" type="ORF">BV898_05639</name>
</gene>
<dbReference type="InterPro" id="IPR038377">
    <property type="entry name" value="Na/Glc_symporter_sf"/>
</dbReference>
<keyword evidence="4 7" id="KW-0812">Transmembrane</keyword>
<keyword evidence="10" id="KW-1185">Reference proteome</keyword>
<feature type="transmembrane region" description="Helical" evidence="7">
    <location>
        <begin position="193"/>
        <end position="215"/>
    </location>
</feature>
<feature type="transmembrane region" description="Helical" evidence="7">
    <location>
        <begin position="398"/>
        <end position="420"/>
    </location>
</feature>
<accession>A0A1W0WYT9</accession>
<evidence type="ECO:0000256" key="3">
    <source>
        <dbReference type="ARBA" id="ARBA00022448"/>
    </source>
</evidence>
<feature type="transmembrane region" description="Helical" evidence="7">
    <location>
        <begin position="664"/>
        <end position="687"/>
    </location>
</feature>